<name>A0ABQ0D6Q3_9HELI</name>
<evidence type="ECO:0000313" key="1">
    <source>
        <dbReference type="EMBL" id="GAB0174028.1"/>
    </source>
</evidence>
<organism evidence="1 2">
    <name type="scientific">Helicobacter trogontum</name>
    <dbReference type="NCBI Taxonomy" id="50960"/>
    <lineage>
        <taxon>Bacteria</taxon>
        <taxon>Pseudomonadati</taxon>
        <taxon>Campylobacterota</taxon>
        <taxon>Epsilonproteobacteria</taxon>
        <taxon>Campylobacterales</taxon>
        <taxon>Helicobacteraceae</taxon>
        <taxon>Helicobacter</taxon>
    </lineage>
</organism>
<reference evidence="1 2" key="1">
    <citation type="submission" date="2024-06" db="EMBL/GenBank/DDBJ databases">
        <title>Draft genome sequence of Helicobacter trogontum NHP16-4001.</title>
        <authorList>
            <person name="Rimbara E."/>
            <person name="Suzuki M."/>
        </authorList>
    </citation>
    <scope>NUCLEOTIDE SEQUENCE [LARGE SCALE GENOMIC DNA]</scope>
    <source>
        <strain evidence="1 2">NHP16-4001</strain>
    </source>
</reference>
<keyword evidence="2" id="KW-1185">Reference proteome</keyword>
<protein>
    <submittedName>
        <fullName evidence="1">Uncharacterized protein</fullName>
    </submittedName>
</protein>
<accession>A0ABQ0D6Q3</accession>
<comment type="caution">
    <text evidence="1">The sequence shown here is derived from an EMBL/GenBank/DDBJ whole genome shotgun (WGS) entry which is preliminary data.</text>
</comment>
<sequence>MGYEEEYEFAKYFTLDEMIETSHKSLISSNKNFLLDSNNPQRLQSLKDLCQKILDKLQAHIYV</sequence>
<dbReference type="RefSeq" id="WP_369607947.1">
    <property type="nucleotide sequence ID" value="NZ_BAAFHN010000105.1"/>
</dbReference>
<proteinExistence type="predicted"/>
<dbReference type="Proteomes" id="UP001562457">
    <property type="component" value="Unassembled WGS sequence"/>
</dbReference>
<gene>
    <name evidence="1" type="ORF">NHP164001_20510</name>
</gene>
<dbReference type="EMBL" id="BAAFHN010000105">
    <property type="protein sequence ID" value="GAB0174028.1"/>
    <property type="molecule type" value="Genomic_DNA"/>
</dbReference>
<evidence type="ECO:0000313" key="2">
    <source>
        <dbReference type="Proteomes" id="UP001562457"/>
    </source>
</evidence>